<feature type="domain" description="Thioesterase" evidence="2">
    <location>
        <begin position="1"/>
        <end position="170"/>
    </location>
</feature>
<dbReference type="InterPro" id="IPR029058">
    <property type="entry name" value="AB_hydrolase_fold"/>
</dbReference>
<gene>
    <name evidence="3" type="ORF">GCM10010994_40720</name>
</gene>
<dbReference type="Pfam" id="PF00975">
    <property type="entry name" value="Thioesterase"/>
    <property type="match status" value="1"/>
</dbReference>
<dbReference type="EMBL" id="BMGG01000007">
    <property type="protein sequence ID" value="GGC78339.1"/>
    <property type="molecule type" value="Genomic_DNA"/>
</dbReference>
<dbReference type="Gene3D" id="3.40.50.1820">
    <property type="entry name" value="alpha/beta hydrolase"/>
    <property type="match status" value="1"/>
</dbReference>
<organism evidence="3 4">
    <name type="scientific">Chelatococcus reniformis</name>
    <dbReference type="NCBI Taxonomy" id="1494448"/>
    <lineage>
        <taxon>Bacteria</taxon>
        <taxon>Pseudomonadati</taxon>
        <taxon>Pseudomonadota</taxon>
        <taxon>Alphaproteobacteria</taxon>
        <taxon>Hyphomicrobiales</taxon>
        <taxon>Chelatococcaceae</taxon>
        <taxon>Chelatococcus</taxon>
    </lineage>
</organism>
<name>A0A916XKF6_9HYPH</name>
<dbReference type="InterPro" id="IPR001031">
    <property type="entry name" value="Thioesterase"/>
</dbReference>
<comment type="similarity">
    <text evidence="1">Belongs to the thioesterase family.</text>
</comment>
<dbReference type="AlphaFoldDB" id="A0A916XKF6"/>
<dbReference type="InterPro" id="IPR012223">
    <property type="entry name" value="TEII"/>
</dbReference>
<dbReference type="PANTHER" id="PTHR11487">
    <property type="entry name" value="THIOESTERASE"/>
    <property type="match status" value="1"/>
</dbReference>
<reference evidence="3" key="1">
    <citation type="journal article" date="2014" name="Int. J. Syst. Evol. Microbiol.">
        <title>Complete genome sequence of Corynebacterium casei LMG S-19264T (=DSM 44701T), isolated from a smear-ripened cheese.</title>
        <authorList>
            <consortium name="US DOE Joint Genome Institute (JGI-PGF)"/>
            <person name="Walter F."/>
            <person name="Albersmeier A."/>
            <person name="Kalinowski J."/>
            <person name="Ruckert C."/>
        </authorList>
    </citation>
    <scope>NUCLEOTIDE SEQUENCE</scope>
    <source>
        <strain evidence="3">CGMCC 1.12919</strain>
    </source>
</reference>
<evidence type="ECO:0000313" key="4">
    <source>
        <dbReference type="Proteomes" id="UP000637002"/>
    </source>
</evidence>
<evidence type="ECO:0000256" key="1">
    <source>
        <dbReference type="ARBA" id="ARBA00007169"/>
    </source>
</evidence>
<dbReference type="SUPFAM" id="SSF53474">
    <property type="entry name" value="alpha/beta-Hydrolases"/>
    <property type="match status" value="1"/>
</dbReference>
<keyword evidence="4" id="KW-1185">Reference proteome</keyword>
<protein>
    <recommendedName>
        <fullName evidence="2">Thioesterase domain-containing protein</fullName>
    </recommendedName>
</protein>
<evidence type="ECO:0000259" key="2">
    <source>
        <dbReference type="Pfam" id="PF00975"/>
    </source>
</evidence>
<comment type="caution">
    <text evidence="3">The sequence shown here is derived from an EMBL/GenBank/DDBJ whole genome shotgun (WGS) entry which is preliminary data.</text>
</comment>
<dbReference type="PANTHER" id="PTHR11487:SF0">
    <property type="entry name" value="S-ACYL FATTY ACID SYNTHASE THIOESTERASE, MEDIUM CHAIN"/>
    <property type="match status" value="1"/>
</dbReference>
<dbReference type="Proteomes" id="UP000637002">
    <property type="component" value="Unassembled WGS sequence"/>
</dbReference>
<proteinExistence type="inferred from homology"/>
<sequence>MVEALLDEMSNWIDRPLAIFGHSLGAVVASECARALEARGHEPAHLFVSARPFRRPAEARIHDLPDTEFVTAMNRRYQGIPDEILKHPDVLDLLLPALRADLQALETFQPDPSRPKINCPTTVFGGSLDRAVSRTDLEAWRGEVAGSCRIRMFPGDHFFLEPQRSHLVAEIVAALAPQLEDSAKADAML</sequence>
<accession>A0A916XKF6</accession>
<reference evidence="3" key="2">
    <citation type="submission" date="2020-09" db="EMBL/GenBank/DDBJ databases">
        <authorList>
            <person name="Sun Q."/>
            <person name="Zhou Y."/>
        </authorList>
    </citation>
    <scope>NUCLEOTIDE SEQUENCE</scope>
    <source>
        <strain evidence="3">CGMCC 1.12919</strain>
    </source>
</reference>
<evidence type="ECO:0000313" key="3">
    <source>
        <dbReference type="EMBL" id="GGC78339.1"/>
    </source>
</evidence>
<dbReference type="GO" id="GO:0008610">
    <property type="term" value="P:lipid biosynthetic process"/>
    <property type="evidence" value="ECO:0007669"/>
    <property type="project" value="TreeGrafter"/>
</dbReference>